<feature type="domain" description="Tyrosine specific protein phosphatases" evidence="1">
    <location>
        <begin position="133"/>
        <end position="161"/>
    </location>
</feature>
<evidence type="ECO:0000313" key="2">
    <source>
        <dbReference type="EMBL" id="GBG94815.1"/>
    </source>
</evidence>
<accession>A0A401ITI9</accession>
<dbReference type="SUPFAM" id="SSF52799">
    <property type="entry name" value="(Phosphotyrosine protein) phosphatases II"/>
    <property type="match status" value="1"/>
</dbReference>
<dbReference type="Gene3D" id="3.90.190.10">
    <property type="entry name" value="Protein tyrosine phosphatase superfamily"/>
    <property type="match status" value="1"/>
</dbReference>
<comment type="caution">
    <text evidence="2">The sequence shown here is derived from an EMBL/GenBank/DDBJ whole genome shotgun (WGS) entry which is preliminary data.</text>
</comment>
<keyword evidence="3" id="KW-1185">Reference proteome</keyword>
<proteinExistence type="predicted"/>
<dbReference type="Pfam" id="PF13350">
    <property type="entry name" value="Y_phosphatase3"/>
    <property type="match status" value="1"/>
</dbReference>
<protein>
    <submittedName>
        <fullName evidence="2">Protein tyrosine phosphatase</fullName>
    </submittedName>
</protein>
<gene>
    <name evidence="2" type="ORF">LFYK43_12740</name>
</gene>
<dbReference type="PROSITE" id="PS50056">
    <property type="entry name" value="TYR_PHOSPHATASE_2"/>
    <property type="match status" value="1"/>
</dbReference>
<dbReference type="InterPro" id="IPR026893">
    <property type="entry name" value="Tyr/Ser_Pase_IphP-type"/>
</dbReference>
<dbReference type="OrthoDB" id="1188001at2"/>
<dbReference type="InterPro" id="IPR029021">
    <property type="entry name" value="Prot-tyrosine_phosphatase-like"/>
</dbReference>
<dbReference type="InterPro" id="IPR000387">
    <property type="entry name" value="Tyr_Pase_dom"/>
</dbReference>
<dbReference type="GO" id="GO:0004721">
    <property type="term" value="F:phosphoprotein phosphatase activity"/>
    <property type="evidence" value="ECO:0007669"/>
    <property type="project" value="InterPro"/>
</dbReference>
<reference evidence="2 3" key="1">
    <citation type="journal article" date="2019" name="Int. J. Syst. Evol. Microbiol.">
        <title>Lactobacillus salitolerans sp. nov., a novel lactic acid bacterium isolated from spent mushroom substrates.</title>
        <authorList>
            <person name="Tohno M."/>
            <person name="Tanizawa Y."/>
            <person name="Kojima Y."/>
            <person name="Sakamoto M."/>
            <person name="Nakamura Y."/>
            <person name="Ohkuma M."/>
            <person name="Kobayashi H."/>
        </authorList>
    </citation>
    <scope>NUCLEOTIDE SEQUENCE [LARGE SCALE GENOMIC DNA]</scope>
    <source>
        <strain evidence="2 3">YK43</strain>
    </source>
</reference>
<dbReference type="Proteomes" id="UP000286848">
    <property type="component" value="Unassembled WGS sequence"/>
</dbReference>
<dbReference type="EMBL" id="BFFP01000019">
    <property type="protein sequence ID" value="GBG94815.1"/>
    <property type="molecule type" value="Genomic_DNA"/>
</dbReference>
<sequence>MLPELLQIENGFNFRELGGYQTTTGKRIKKHKLLRSAALNNLSEKDLQYLDEYGLRYDIDFRSPEEQKRQPDRLPAQAAYHFAPVFTVDETKSQDADRAENEMFLKQPNAGFKQMLNAYNDIVLSDNAKKAYRKFIDLMLANSGTDESVIFHCSAGKDRTGMGAVYALTILGVDQETIRSDYLASNVFLEQRREFKPFSDRLPAKLQTATYLENMKALSSVSTEYLDCALGTMQREYGTLEHYIETELGVTKQQKTDLQRIYLEG</sequence>
<dbReference type="AlphaFoldDB" id="A0A401ITI9"/>
<dbReference type="PROSITE" id="PS00383">
    <property type="entry name" value="TYR_PHOSPHATASE_1"/>
    <property type="match status" value="1"/>
</dbReference>
<dbReference type="RefSeq" id="WP_124976572.1">
    <property type="nucleotide sequence ID" value="NZ_BFFP01000019.1"/>
</dbReference>
<evidence type="ECO:0000259" key="1">
    <source>
        <dbReference type="PROSITE" id="PS50056"/>
    </source>
</evidence>
<organism evidence="2 3">
    <name type="scientific">Ligilactobacillus salitolerans</name>
    <dbReference type="NCBI Taxonomy" id="1808352"/>
    <lineage>
        <taxon>Bacteria</taxon>
        <taxon>Bacillati</taxon>
        <taxon>Bacillota</taxon>
        <taxon>Bacilli</taxon>
        <taxon>Lactobacillales</taxon>
        <taxon>Lactobacillaceae</taxon>
        <taxon>Ligilactobacillus</taxon>
    </lineage>
</organism>
<name>A0A401ITI9_9LACO</name>
<evidence type="ECO:0000313" key="3">
    <source>
        <dbReference type="Proteomes" id="UP000286848"/>
    </source>
</evidence>
<dbReference type="InterPro" id="IPR016130">
    <property type="entry name" value="Tyr_Pase_AS"/>
</dbReference>